<dbReference type="KEGG" id="tps:THAPSDRAFT_23802"/>
<evidence type="ECO:0000256" key="2">
    <source>
        <dbReference type="ARBA" id="ARBA00023125"/>
    </source>
</evidence>
<proteinExistence type="inferred from homology"/>
<dbReference type="FunFam" id="1.10.10.10:FF:001176">
    <property type="entry name" value="Uncharacterized protein"/>
    <property type="match status" value="1"/>
</dbReference>
<dbReference type="GO" id="GO:0003700">
    <property type="term" value="F:DNA-binding transcription factor activity"/>
    <property type="evidence" value="ECO:0007669"/>
    <property type="project" value="InterPro"/>
</dbReference>
<feature type="domain" description="HSF-type DNA-binding" evidence="6">
    <location>
        <begin position="150"/>
        <end position="245"/>
    </location>
</feature>
<keyword evidence="8" id="KW-1185">Reference proteome</keyword>
<dbReference type="InterPro" id="IPR036390">
    <property type="entry name" value="WH_DNA-bd_sf"/>
</dbReference>
<keyword evidence="2" id="KW-0238">DNA-binding</keyword>
<dbReference type="SUPFAM" id="SSF46785">
    <property type="entry name" value="Winged helix' DNA-binding domain"/>
    <property type="match status" value="1"/>
</dbReference>
<feature type="region of interest" description="Disordered" evidence="5">
    <location>
        <begin position="1"/>
        <end position="84"/>
    </location>
</feature>
<dbReference type="SMART" id="SM00415">
    <property type="entry name" value="HSF"/>
    <property type="match status" value="1"/>
</dbReference>
<dbReference type="PaxDb" id="35128-Thaps23802"/>
<feature type="region of interest" description="Disordered" evidence="5">
    <location>
        <begin position="299"/>
        <end position="349"/>
    </location>
</feature>
<reference evidence="7 8" key="2">
    <citation type="journal article" date="2008" name="Nature">
        <title>The Phaeodactylum genome reveals the evolutionary history of diatom genomes.</title>
        <authorList>
            <person name="Bowler C."/>
            <person name="Allen A.E."/>
            <person name="Badger J.H."/>
            <person name="Grimwood J."/>
            <person name="Jabbari K."/>
            <person name="Kuo A."/>
            <person name="Maheswari U."/>
            <person name="Martens C."/>
            <person name="Maumus F."/>
            <person name="Otillar R.P."/>
            <person name="Rayko E."/>
            <person name="Salamov A."/>
            <person name="Vandepoele K."/>
            <person name="Beszteri B."/>
            <person name="Gruber A."/>
            <person name="Heijde M."/>
            <person name="Katinka M."/>
            <person name="Mock T."/>
            <person name="Valentin K."/>
            <person name="Verret F."/>
            <person name="Berges J.A."/>
            <person name="Brownlee C."/>
            <person name="Cadoret J.P."/>
            <person name="Chiovitti A."/>
            <person name="Choi C.J."/>
            <person name="Coesel S."/>
            <person name="De Martino A."/>
            <person name="Detter J.C."/>
            <person name="Durkin C."/>
            <person name="Falciatore A."/>
            <person name="Fournet J."/>
            <person name="Haruta M."/>
            <person name="Huysman M.J."/>
            <person name="Jenkins B.D."/>
            <person name="Jiroutova K."/>
            <person name="Jorgensen R.E."/>
            <person name="Joubert Y."/>
            <person name="Kaplan A."/>
            <person name="Kroger N."/>
            <person name="Kroth P.G."/>
            <person name="La Roche J."/>
            <person name="Lindquist E."/>
            <person name="Lommer M."/>
            <person name="Martin-Jezequel V."/>
            <person name="Lopez P.J."/>
            <person name="Lucas S."/>
            <person name="Mangogna M."/>
            <person name="McGinnis K."/>
            <person name="Medlin L.K."/>
            <person name="Montsant A."/>
            <person name="Oudot-Le Secq M.P."/>
            <person name="Napoli C."/>
            <person name="Obornik M."/>
            <person name="Parker M.S."/>
            <person name="Petit J.L."/>
            <person name="Porcel B.M."/>
            <person name="Poulsen N."/>
            <person name="Robison M."/>
            <person name="Rychlewski L."/>
            <person name="Rynearson T.A."/>
            <person name="Schmutz J."/>
            <person name="Shapiro H."/>
            <person name="Siaut M."/>
            <person name="Stanley M."/>
            <person name="Sussman M.R."/>
            <person name="Taylor A.R."/>
            <person name="Vardi A."/>
            <person name="von Dassow P."/>
            <person name="Vyverman W."/>
            <person name="Willis A."/>
            <person name="Wyrwicz L.S."/>
            <person name="Rokhsar D.S."/>
            <person name="Weissenbach J."/>
            <person name="Armbrust E.V."/>
            <person name="Green B.R."/>
            <person name="Van de Peer Y."/>
            <person name="Grigoriev I.V."/>
        </authorList>
    </citation>
    <scope>NUCLEOTIDE SEQUENCE [LARGE SCALE GENOMIC DNA]</scope>
    <source>
        <strain evidence="7 8">CCMP1335</strain>
    </source>
</reference>
<evidence type="ECO:0000256" key="4">
    <source>
        <dbReference type="RuleBase" id="RU004020"/>
    </source>
</evidence>
<dbReference type="AlphaFoldDB" id="B8C760"/>
<gene>
    <name evidence="7" type="ORF">THAPSDRAFT_23802</name>
</gene>
<dbReference type="PANTHER" id="PTHR10015">
    <property type="entry name" value="HEAT SHOCK TRANSCRIPTION FACTOR"/>
    <property type="match status" value="1"/>
</dbReference>
<evidence type="ECO:0000256" key="5">
    <source>
        <dbReference type="SAM" id="MobiDB-lite"/>
    </source>
</evidence>
<organism evidence="7 8">
    <name type="scientific">Thalassiosira pseudonana</name>
    <name type="common">Marine diatom</name>
    <name type="synonym">Cyclotella nana</name>
    <dbReference type="NCBI Taxonomy" id="35128"/>
    <lineage>
        <taxon>Eukaryota</taxon>
        <taxon>Sar</taxon>
        <taxon>Stramenopiles</taxon>
        <taxon>Ochrophyta</taxon>
        <taxon>Bacillariophyta</taxon>
        <taxon>Coscinodiscophyceae</taxon>
        <taxon>Thalassiosirophycidae</taxon>
        <taxon>Thalassiosirales</taxon>
        <taxon>Thalassiosiraceae</taxon>
        <taxon>Thalassiosira</taxon>
    </lineage>
</organism>
<dbReference type="EMBL" id="CM000644">
    <property type="protein sequence ID" value="EED90689.1"/>
    <property type="molecule type" value="Genomic_DNA"/>
</dbReference>
<feature type="compositionally biased region" description="Basic and acidic residues" evidence="5">
    <location>
        <begin position="314"/>
        <end position="328"/>
    </location>
</feature>
<dbReference type="GeneID" id="7449827"/>
<dbReference type="InterPro" id="IPR000232">
    <property type="entry name" value="HSF_DNA-bd"/>
</dbReference>
<dbReference type="GO" id="GO:0005634">
    <property type="term" value="C:nucleus"/>
    <property type="evidence" value="ECO:0007669"/>
    <property type="project" value="UniProtKB-SubCell"/>
</dbReference>
<sequence length="502" mass="56320">MSTMETKQASNLKGKGGVKKRIMSNMDKEHGDSTRNTTDVPVGDQRPQPVQPYASDPPHFPHPQYGHPQYYPPQQQQHHPRRGGMHSVLAAAMGLAHLGGTAEDNVVTPNSPSHILPYGSNQQSIPPPPSLYTKEGLLVNNTHLSVAHHASKNFPEILFGIVSDPQHCKIVGWLPHGKGFLIHDKTMFSKAILPKFFDGTKFTSFTRRLKRWSFTRVARGVELGAYYNPHFIRGNPSEVLKMRYHISDADGKGERVPDVRTLPSEAKFNKESSGAVVAKRKFREMKKLEKEELRKKIRMEDLDAKDGTTASSERSPERFQDGTERQEDNNGCNNSASQQPVAPHFGNNMHFPQMMNGSFPPNQHYGLMQQHQDMIMNSMNPMQAHYFMAQQYHQQQHHHAMMQANGHSSFFEQHNKGHNMPPANSEGMSKMSASKNQNQVGVTSHFDQHHPGIGPPGEGEASQLHMQSAFENGGYGNMTNMSEEEAYAHFLRQQHCDKASAA</sequence>
<comment type="similarity">
    <text evidence="4">Belongs to the HSF family.</text>
</comment>
<dbReference type="PANTHER" id="PTHR10015:SF206">
    <property type="entry name" value="HSF-TYPE DNA-BINDING DOMAIN-CONTAINING PROTEIN"/>
    <property type="match status" value="1"/>
</dbReference>
<dbReference type="InterPro" id="IPR036388">
    <property type="entry name" value="WH-like_DNA-bd_sf"/>
</dbReference>
<dbReference type="GO" id="GO:0043565">
    <property type="term" value="F:sequence-specific DNA binding"/>
    <property type="evidence" value="ECO:0007669"/>
    <property type="project" value="InterPro"/>
</dbReference>
<dbReference type="InParanoid" id="B8C760"/>
<feature type="compositionally biased region" description="Polar residues" evidence="5">
    <location>
        <begin position="329"/>
        <end position="340"/>
    </location>
</feature>
<keyword evidence="3" id="KW-0539">Nucleus</keyword>
<feature type="compositionally biased region" description="Low complexity" evidence="5">
    <location>
        <begin position="62"/>
        <end position="77"/>
    </location>
</feature>
<name>B8C760_THAPS</name>
<evidence type="ECO:0000313" key="7">
    <source>
        <dbReference type="EMBL" id="EED90689.1"/>
    </source>
</evidence>
<dbReference type="RefSeq" id="XP_002291838.1">
    <property type="nucleotide sequence ID" value="XM_002291802.1"/>
</dbReference>
<dbReference type="eggNOG" id="KOG0627">
    <property type="taxonomic scope" value="Eukaryota"/>
</dbReference>
<dbReference type="Proteomes" id="UP000001449">
    <property type="component" value="Chromosome 8"/>
</dbReference>
<evidence type="ECO:0000256" key="3">
    <source>
        <dbReference type="ARBA" id="ARBA00023242"/>
    </source>
</evidence>
<protein>
    <recommendedName>
        <fullName evidence="6">HSF-type DNA-binding domain-containing protein</fullName>
    </recommendedName>
</protein>
<accession>B8C760</accession>
<dbReference type="Gene3D" id="1.10.10.10">
    <property type="entry name" value="Winged helix-like DNA-binding domain superfamily/Winged helix DNA-binding domain"/>
    <property type="match status" value="1"/>
</dbReference>
<reference evidence="7 8" key="1">
    <citation type="journal article" date="2004" name="Science">
        <title>The genome of the diatom Thalassiosira pseudonana: ecology, evolution, and metabolism.</title>
        <authorList>
            <person name="Armbrust E.V."/>
            <person name="Berges J.A."/>
            <person name="Bowler C."/>
            <person name="Green B.R."/>
            <person name="Martinez D."/>
            <person name="Putnam N.H."/>
            <person name="Zhou S."/>
            <person name="Allen A.E."/>
            <person name="Apt K.E."/>
            <person name="Bechner M."/>
            <person name="Brzezinski M.A."/>
            <person name="Chaal B.K."/>
            <person name="Chiovitti A."/>
            <person name="Davis A.K."/>
            <person name="Demarest M.S."/>
            <person name="Detter J.C."/>
            <person name="Glavina T."/>
            <person name="Goodstein D."/>
            <person name="Hadi M.Z."/>
            <person name="Hellsten U."/>
            <person name="Hildebrand M."/>
            <person name="Jenkins B.D."/>
            <person name="Jurka J."/>
            <person name="Kapitonov V.V."/>
            <person name="Kroger N."/>
            <person name="Lau W.W."/>
            <person name="Lane T.W."/>
            <person name="Larimer F.W."/>
            <person name="Lippmeier J.C."/>
            <person name="Lucas S."/>
            <person name="Medina M."/>
            <person name="Montsant A."/>
            <person name="Obornik M."/>
            <person name="Parker M.S."/>
            <person name="Palenik B."/>
            <person name="Pazour G.J."/>
            <person name="Richardson P.M."/>
            <person name="Rynearson T.A."/>
            <person name="Saito M.A."/>
            <person name="Schwartz D.C."/>
            <person name="Thamatrakoln K."/>
            <person name="Valentin K."/>
            <person name="Vardi A."/>
            <person name="Wilkerson F.P."/>
            <person name="Rokhsar D.S."/>
        </authorList>
    </citation>
    <scope>NUCLEOTIDE SEQUENCE [LARGE SCALE GENOMIC DNA]</scope>
    <source>
        <strain evidence="7 8">CCMP1335</strain>
    </source>
</reference>
<dbReference type="HOGENOM" id="CLU_543500_0_0_1"/>
<dbReference type="Pfam" id="PF00447">
    <property type="entry name" value="HSF_DNA-bind"/>
    <property type="match status" value="1"/>
</dbReference>
<feature type="compositionally biased region" description="Polar residues" evidence="5">
    <location>
        <begin position="1"/>
        <end position="11"/>
    </location>
</feature>
<comment type="subcellular location">
    <subcellularLocation>
        <location evidence="1">Nucleus</location>
    </subcellularLocation>
</comment>
<evidence type="ECO:0000313" key="8">
    <source>
        <dbReference type="Proteomes" id="UP000001449"/>
    </source>
</evidence>
<evidence type="ECO:0000259" key="6">
    <source>
        <dbReference type="SMART" id="SM00415"/>
    </source>
</evidence>
<evidence type="ECO:0000256" key="1">
    <source>
        <dbReference type="ARBA" id="ARBA00004123"/>
    </source>
</evidence>